<evidence type="ECO:0000313" key="1">
    <source>
        <dbReference type="EMBL" id="KAG2189565.1"/>
    </source>
</evidence>
<sequence length="36" mass="4040">ICTENIESDLCSNTIVPFTTIFDHLSYYGINEGLCL</sequence>
<reference evidence="1" key="1">
    <citation type="submission" date="2020-12" db="EMBL/GenBank/DDBJ databases">
        <title>Metabolic potential, ecology and presence of endohyphal bacteria is reflected in genomic diversity of Mucoromycotina.</title>
        <authorList>
            <person name="Muszewska A."/>
            <person name="Okrasinska A."/>
            <person name="Steczkiewicz K."/>
            <person name="Drgas O."/>
            <person name="Orlowska M."/>
            <person name="Perlinska-Lenart U."/>
            <person name="Aleksandrzak-Piekarczyk T."/>
            <person name="Szatraj K."/>
            <person name="Zielenkiewicz U."/>
            <person name="Pilsyk S."/>
            <person name="Malc E."/>
            <person name="Mieczkowski P."/>
            <person name="Kruszewska J.S."/>
            <person name="Biernat P."/>
            <person name="Pawlowska J."/>
        </authorList>
    </citation>
    <scope>NUCLEOTIDE SEQUENCE</scope>
    <source>
        <strain evidence="1">CBS 226.32</strain>
    </source>
</reference>
<accession>A0A8H7QCG4</accession>
<proteinExistence type="predicted"/>
<dbReference type="EMBL" id="JAEPRC010001461">
    <property type="protein sequence ID" value="KAG2189565.1"/>
    <property type="molecule type" value="Genomic_DNA"/>
</dbReference>
<evidence type="ECO:0000313" key="2">
    <source>
        <dbReference type="Proteomes" id="UP000650833"/>
    </source>
</evidence>
<feature type="non-terminal residue" evidence="1">
    <location>
        <position position="1"/>
    </location>
</feature>
<dbReference type="AlphaFoldDB" id="A0A8H7QCG4"/>
<name>A0A8H7QCG4_9FUNG</name>
<keyword evidence="2" id="KW-1185">Reference proteome</keyword>
<dbReference type="Proteomes" id="UP000650833">
    <property type="component" value="Unassembled WGS sequence"/>
</dbReference>
<protein>
    <submittedName>
        <fullName evidence="1">Uncharacterized protein</fullName>
    </submittedName>
</protein>
<organism evidence="1 2">
    <name type="scientific">Mucor plumbeus</name>
    <dbReference type="NCBI Taxonomy" id="97098"/>
    <lineage>
        <taxon>Eukaryota</taxon>
        <taxon>Fungi</taxon>
        <taxon>Fungi incertae sedis</taxon>
        <taxon>Mucoromycota</taxon>
        <taxon>Mucoromycotina</taxon>
        <taxon>Mucoromycetes</taxon>
        <taxon>Mucorales</taxon>
        <taxon>Mucorineae</taxon>
        <taxon>Mucoraceae</taxon>
        <taxon>Mucor</taxon>
    </lineage>
</organism>
<gene>
    <name evidence="1" type="ORF">INT46_003243</name>
</gene>
<comment type="caution">
    <text evidence="1">The sequence shown here is derived from an EMBL/GenBank/DDBJ whole genome shotgun (WGS) entry which is preliminary data.</text>
</comment>